<sequence>TLAPSIPDTSALSSKDFARAVGLVIIPDDDDDAEATTTPQLRTTQSCGAVPARHARPRLDLSLFEPLSSSRSPPPGTAPPLTHAPAPGPFMRSSAPKVIQVTSRGRFTVTREERDAYRARSHRRTVSEAGAAEVVDAVPPPRVLARRGSRFEVVKEGEAWASNGTLRSVDSGVSV</sequence>
<proteinExistence type="predicted"/>
<name>A0A4P9W6H3_9FUNG</name>
<dbReference type="Proteomes" id="UP000269721">
    <property type="component" value="Unassembled WGS sequence"/>
</dbReference>
<evidence type="ECO:0000256" key="1">
    <source>
        <dbReference type="SAM" id="MobiDB-lite"/>
    </source>
</evidence>
<feature type="region of interest" description="Disordered" evidence="1">
    <location>
        <begin position="28"/>
        <end position="106"/>
    </location>
</feature>
<reference evidence="3" key="1">
    <citation type="journal article" date="2018" name="Nat. Microbiol.">
        <title>Leveraging single-cell genomics to expand the fungal tree of life.</title>
        <authorList>
            <person name="Ahrendt S.R."/>
            <person name="Quandt C.A."/>
            <person name="Ciobanu D."/>
            <person name="Clum A."/>
            <person name="Salamov A."/>
            <person name="Andreopoulos B."/>
            <person name="Cheng J.F."/>
            <person name="Woyke T."/>
            <person name="Pelin A."/>
            <person name="Henrissat B."/>
            <person name="Reynolds N.K."/>
            <person name="Benny G.L."/>
            <person name="Smith M.E."/>
            <person name="James T.Y."/>
            <person name="Grigoriev I.V."/>
        </authorList>
    </citation>
    <scope>NUCLEOTIDE SEQUENCE [LARGE SCALE GENOMIC DNA]</scope>
</reference>
<evidence type="ECO:0000313" key="2">
    <source>
        <dbReference type="EMBL" id="RKO86965.1"/>
    </source>
</evidence>
<keyword evidence="3" id="KW-1185">Reference proteome</keyword>
<dbReference type="EMBL" id="KZ997777">
    <property type="protein sequence ID" value="RKO86965.1"/>
    <property type="molecule type" value="Genomic_DNA"/>
</dbReference>
<organism evidence="2 3">
    <name type="scientific">Blyttiomyces helicus</name>
    <dbReference type="NCBI Taxonomy" id="388810"/>
    <lineage>
        <taxon>Eukaryota</taxon>
        <taxon>Fungi</taxon>
        <taxon>Fungi incertae sedis</taxon>
        <taxon>Chytridiomycota</taxon>
        <taxon>Chytridiomycota incertae sedis</taxon>
        <taxon>Chytridiomycetes</taxon>
        <taxon>Chytridiomycetes incertae sedis</taxon>
        <taxon>Blyttiomyces</taxon>
    </lineage>
</organism>
<dbReference type="AlphaFoldDB" id="A0A4P9W6H3"/>
<protein>
    <submittedName>
        <fullName evidence="2">Uncharacterized protein</fullName>
    </submittedName>
</protein>
<feature type="non-terminal residue" evidence="2">
    <location>
        <position position="1"/>
    </location>
</feature>
<dbReference type="OrthoDB" id="10358983at2759"/>
<gene>
    <name evidence="2" type="ORF">BDK51DRAFT_37585</name>
</gene>
<evidence type="ECO:0000313" key="3">
    <source>
        <dbReference type="Proteomes" id="UP000269721"/>
    </source>
</evidence>
<accession>A0A4P9W6H3</accession>
<feature type="compositionally biased region" description="Polar residues" evidence="1">
    <location>
        <begin position="35"/>
        <end position="47"/>
    </location>
</feature>